<dbReference type="SUPFAM" id="SSF103481">
    <property type="entry name" value="Multidrug resistance efflux transporter EmrE"/>
    <property type="match status" value="1"/>
</dbReference>
<proteinExistence type="predicted"/>
<feature type="signal peptide" evidence="2">
    <location>
        <begin position="1"/>
        <end position="18"/>
    </location>
</feature>
<keyword evidence="1" id="KW-1133">Transmembrane helix</keyword>
<evidence type="ECO:0000256" key="1">
    <source>
        <dbReference type="SAM" id="Phobius"/>
    </source>
</evidence>
<feature type="transmembrane region" description="Helical" evidence="1">
    <location>
        <begin position="212"/>
        <end position="232"/>
    </location>
</feature>
<feature type="transmembrane region" description="Helical" evidence="1">
    <location>
        <begin position="141"/>
        <end position="159"/>
    </location>
</feature>
<keyword evidence="2" id="KW-0732">Signal</keyword>
<evidence type="ECO:0000313" key="4">
    <source>
        <dbReference type="Proteomes" id="UP001281761"/>
    </source>
</evidence>
<sequence length="428" mass="47268">MVKARFVIFTICMLITDSANTVLKKIQYQTCAPGLKTCKGNPDECSIDLHPTNHPFDKAFFQTAIMFVGESLCFLWYFIQKLLFSKKMERQQILDKTLSKRHNFLNILKTLAMFALFGLCDLTGTTLAGIGLIYVPGSAFQLLRGSVIVFTELGSVFLFKQRCICHRWIGIMLVVAALACIGVAGILDKLFIKTDSQSQITTPNAVNPVASYVIGIALIVSSQIVASIQMIFEEKMLKGKQINPTFMIGFEGIFGLVMCAGIALPVTNFIRGDDCGRFENIQDTFAMLSQSKLLLVLNIVSIFSFSAYNPFSLAVSKYLSAVHRTIIDSCTVVVVWVSLIVVNLLSKRKWGEPWTKFSPIQLAGFVLVVFGSFVFNGTFNCCSTSKKTKQDVPAIKSGTEEDLDGYEPLLGRSSSINFALSSTLARND</sequence>
<protein>
    <submittedName>
        <fullName evidence="3">Solute carrier family 35 member F6</fullName>
    </submittedName>
</protein>
<evidence type="ECO:0000256" key="2">
    <source>
        <dbReference type="SAM" id="SignalP"/>
    </source>
</evidence>
<dbReference type="Proteomes" id="UP001281761">
    <property type="component" value="Unassembled WGS sequence"/>
</dbReference>
<dbReference type="EMBL" id="JARBJD010000135">
    <property type="protein sequence ID" value="KAK2950482.1"/>
    <property type="molecule type" value="Genomic_DNA"/>
</dbReference>
<keyword evidence="1" id="KW-0812">Transmembrane</keyword>
<feature type="chain" id="PRO_5046930984" evidence="2">
    <location>
        <begin position="19"/>
        <end position="428"/>
    </location>
</feature>
<organism evidence="3 4">
    <name type="scientific">Blattamonas nauphoetae</name>
    <dbReference type="NCBI Taxonomy" id="2049346"/>
    <lineage>
        <taxon>Eukaryota</taxon>
        <taxon>Metamonada</taxon>
        <taxon>Preaxostyla</taxon>
        <taxon>Oxymonadida</taxon>
        <taxon>Blattamonas</taxon>
    </lineage>
</organism>
<feature type="transmembrane region" description="Helical" evidence="1">
    <location>
        <begin position="357"/>
        <end position="379"/>
    </location>
</feature>
<feature type="transmembrane region" description="Helical" evidence="1">
    <location>
        <begin position="244"/>
        <end position="264"/>
    </location>
</feature>
<reference evidence="3 4" key="1">
    <citation type="journal article" date="2022" name="bioRxiv">
        <title>Genomics of Preaxostyla Flagellates Illuminates Evolutionary Transitions and the Path Towards Mitochondrial Loss.</title>
        <authorList>
            <person name="Novak L.V.F."/>
            <person name="Treitli S.C."/>
            <person name="Pyrih J."/>
            <person name="Halakuc P."/>
            <person name="Pipaliya S.V."/>
            <person name="Vacek V."/>
            <person name="Brzon O."/>
            <person name="Soukal P."/>
            <person name="Eme L."/>
            <person name="Dacks J.B."/>
            <person name="Karnkowska A."/>
            <person name="Elias M."/>
            <person name="Hampl V."/>
        </authorList>
    </citation>
    <scope>NUCLEOTIDE SEQUENCE [LARGE SCALE GENOMIC DNA]</scope>
    <source>
        <strain evidence="3">NAU3</strain>
        <tissue evidence="3">Gut</tissue>
    </source>
</reference>
<dbReference type="PANTHER" id="PTHR13146">
    <property type="match status" value="1"/>
</dbReference>
<feature type="transmembrane region" description="Helical" evidence="1">
    <location>
        <begin position="111"/>
        <end position="135"/>
    </location>
</feature>
<feature type="transmembrane region" description="Helical" evidence="1">
    <location>
        <begin position="326"/>
        <end position="345"/>
    </location>
</feature>
<keyword evidence="1" id="KW-0472">Membrane</keyword>
<feature type="transmembrane region" description="Helical" evidence="1">
    <location>
        <begin position="171"/>
        <end position="192"/>
    </location>
</feature>
<keyword evidence="4" id="KW-1185">Reference proteome</keyword>
<dbReference type="InterPro" id="IPR037185">
    <property type="entry name" value="EmrE-like"/>
</dbReference>
<name>A0ABQ9XDA1_9EUKA</name>
<gene>
    <name evidence="3" type="ORF">BLNAU_14600</name>
</gene>
<accession>A0ABQ9XDA1</accession>
<feature type="transmembrane region" description="Helical" evidence="1">
    <location>
        <begin position="59"/>
        <end position="79"/>
    </location>
</feature>
<evidence type="ECO:0000313" key="3">
    <source>
        <dbReference type="EMBL" id="KAK2950482.1"/>
    </source>
</evidence>
<feature type="transmembrane region" description="Helical" evidence="1">
    <location>
        <begin position="293"/>
        <end position="314"/>
    </location>
</feature>
<comment type="caution">
    <text evidence="3">The sequence shown here is derived from an EMBL/GenBank/DDBJ whole genome shotgun (WGS) entry which is preliminary data.</text>
</comment>